<protein>
    <submittedName>
        <fullName evidence="4">RNA polymerase-associated protein RapA</fullName>
    </submittedName>
</protein>
<evidence type="ECO:0000256" key="1">
    <source>
        <dbReference type="ARBA" id="ARBA00022801"/>
    </source>
</evidence>
<dbReference type="Pfam" id="PF08455">
    <property type="entry name" value="SNF2_assoc"/>
    <property type="match status" value="1"/>
</dbReference>
<feature type="domain" description="Helicase C-terminal" evidence="3">
    <location>
        <begin position="492"/>
        <end position="656"/>
    </location>
</feature>
<dbReference type="PROSITE" id="PS51194">
    <property type="entry name" value="HELICASE_CTER"/>
    <property type="match status" value="1"/>
</dbReference>
<dbReference type="PROSITE" id="PS51192">
    <property type="entry name" value="HELICASE_ATP_BIND_1"/>
    <property type="match status" value="1"/>
</dbReference>
<dbReference type="Pfam" id="PF00271">
    <property type="entry name" value="Helicase_C"/>
    <property type="match status" value="1"/>
</dbReference>
<keyword evidence="1" id="KW-0378">Hydrolase</keyword>
<organism evidence="4 5">
    <name type="scientific">Clostridium puniceum</name>
    <dbReference type="NCBI Taxonomy" id="29367"/>
    <lineage>
        <taxon>Bacteria</taxon>
        <taxon>Bacillati</taxon>
        <taxon>Bacillota</taxon>
        <taxon>Clostridia</taxon>
        <taxon>Eubacteriales</taxon>
        <taxon>Clostridiaceae</taxon>
        <taxon>Clostridium</taxon>
    </lineage>
</organism>
<dbReference type="InterPro" id="IPR000330">
    <property type="entry name" value="SNF2_N"/>
</dbReference>
<dbReference type="InterPro" id="IPR038718">
    <property type="entry name" value="SNF2-like_sf"/>
</dbReference>
<dbReference type="GO" id="GO:0005524">
    <property type="term" value="F:ATP binding"/>
    <property type="evidence" value="ECO:0007669"/>
    <property type="project" value="InterPro"/>
</dbReference>
<dbReference type="Gene3D" id="3.40.50.300">
    <property type="entry name" value="P-loop containing nucleotide triphosphate hydrolases"/>
    <property type="match status" value="1"/>
</dbReference>
<dbReference type="InterPro" id="IPR049730">
    <property type="entry name" value="SNF2/RAD54-like_C"/>
</dbReference>
<dbReference type="InterPro" id="IPR014001">
    <property type="entry name" value="Helicase_ATP-bd"/>
</dbReference>
<reference evidence="4 5" key="1">
    <citation type="submission" date="2016-05" db="EMBL/GenBank/DDBJ databases">
        <title>Microbial solvent formation.</title>
        <authorList>
            <person name="Poehlein A."/>
            <person name="Montoya Solano J.D."/>
            <person name="Flitsch S."/>
            <person name="Krabben P."/>
            <person name="Duerre P."/>
            <person name="Daniel R."/>
        </authorList>
    </citation>
    <scope>NUCLEOTIDE SEQUENCE [LARGE SCALE GENOMIC DNA]</scope>
    <source>
        <strain evidence="4 5">DSM 2619</strain>
    </source>
</reference>
<accession>A0A1S8SY95</accession>
<gene>
    <name evidence="4" type="primary">rapA_2</name>
    <name evidence="4" type="ORF">CLPUN_52160</name>
</gene>
<dbReference type="InterPro" id="IPR001650">
    <property type="entry name" value="Helicase_C-like"/>
</dbReference>
<dbReference type="Pfam" id="PF00176">
    <property type="entry name" value="SNF2-rel_dom"/>
    <property type="match status" value="1"/>
</dbReference>
<comment type="caution">
    <text evidence="4">The sequence shown here is derived from an EMBL/GenBank/DDBJ whole genome shotgun (WGS) entry which is preliminary data.</text>
</comment>
<proteinExistence type="predicted"/>
<dbReference type="AlphaFoldDB" id="A0A1S8SY95"/>
<sequence length="658" mass="76818">MNSNNSIIKNSRKIRLIESELNKNRFFYKNEMFIYYGNDDDFYIFLKEKVKQLERLGEIKNLNCNGKYLKFYNDYISSLELKEDENKNLKFSFELNGIDNKELNDVINAYKNKKRYIKLKDNVFVDLEDEELAEFIRIIETLNINVTEGKGEYELELNKLYYLNSKLDNKQIKLLNGKENLTDALRRLDKLNENSFEIPKEFMGSLREYQVKGYNWFKSLSYLGLGGILADEMGLGKTIQTITFLLSEKKSHSLIVTPTSLIYNWKQEFEKFSPSLRVGIIHGKKNERIQLLNNIYDYDIVLTTYGTLKNDILEYENINFDYLILDEGQNINNSESQNAKAIKEINSRSRFVLTGTPIQNNLMELWALFEFIMPGYLYTKQEFSSKFINTEDKYVEELRILISPYILRRIKKDVIKEIPKKIEQKFLVEMTEVQDKIYKSYIKEIQNNIKTHKVDKNNMTVFSYLTKLRQICLDPSVIIDGYSGGSGKINIAKELILENIKDHKILLFSQFTSVLSRISMELESQNIKYSYLDGNTSAKNRIELVEEFNKTENIRVFLISLKAGGTGLNLTSADIVIHFDPWWNLSVEDQATDRAHRIGQKHVVEVIKLIAKDTIEEKIILLQDDKKELINNVITGELKDGDIINKITNSEILNLILS</sequence>
<dbReference type="InterPro" id="IPR013663">
    <property type="entry name" value="Helicase_SWF/SNF/SWI_bac"/>
</dbReference>
<keyword evidence="5" id="KW-1185">Reference proteome</keyword>
<evidence type="ECO:0000259" key="2">
    <source>
        <dbReference type="PROSITE" id="PS51192"/>
    </source>
</evidence>
<dbReference type="SMART" id="SM00487">
    <property type="entry name" value="DEXDc"/>
    <property type="match status" value="1"/>
</dbReference>
<evidence type="ECO:0000313" key="4">
    <source>
        <dbReference type="EMBL" id="OOM70476.1"/>
    </source>
</evidence>
<dbReference type="STRING" id="29367.CLPUN_52160"/>
<dbReference type="CDD" id="cd18012">
    <property type="entry name" value="DEXQc_arch_SWI2_SNF2"/>
    <property type="match status" value="1"/>
</dbReference>
<dbReference type="Gene3D" id="3.40.50.10810">
    <property type="entry name" value="Tandem AAA-ATPase domain"/>
    <property type="match status" value="1"/>
</dbReference>
<dbReference type="CDD" id="cd18793">
    <property type="entry name" value="SF2_C_SNF"/>
    <property type="match status" value="1"/>
</dbReference>
<feature type="domain" description="Helicase ATP-binding" evidence="2">
    <location>
        <begin position="218"/>
        <end position="375"/>
    </location>
</feature>
<dbReference type="EMBL" id="LZZM01000239">
    <property type="protein sequence ID" value="OOM70476.1"/>
    <property type="molecule type" value="Genomic_DNA"/>
</dbReference>
<dbReference type="Proteomes" id="UP000190890">
    <property type="component" value="Unassembled WGS sequence"/>
</dbReference>
<dbReference type="GO" id="GO:0016787">
    <property type="term" value="F:hydrolase activity"/>
    <property type="evidence" value="ECO:0007669"/>
    <property type="project" value="UniProtKB-KW"/>
</dbReference>
<evidence type="ECO:0000313" key="5">
    <source>
        <dbReference type="Proteomes" id="UP000190890"/>
    </source>
</evidence>
<dbReference type="PANTHER" id="PTHR10799">
    <property type="entry name" value="SNF2/RAD54 HELICASE FAMILY"/>
    <property type="match status" value="1"/>
</dbReference>
<dbReference type="SUPFAM" id="SSF52540">
    <property type="entry name" value="P-loop containing nucleoside triphosphate hydrolases"/>
    <property type="match status" value="2"/>
</dbReference>
<dbReference type="InterPro" id="IPR027417">
    <property type="entry name" value="P-loop_NTPase"/>
</dbReference>
<evidence type="ECO:0000259" key="3">
    <source>
        <dbReference type="PROSITE" id="PS51194"/>
    </source>
</evidence>
<name>A0A1S8SY95_9CLOT</name>
<dbReference type="SMART" id="SM00490">
    <property type="entry name" value="HELICc"/>
    <property type="match status" value="1"/>
</dbReference>